<dbReference type="InterPro" id="IPR023606">
    <property type="entry name" value="CoA-Trfase_III_dom_1_sf"/>
</dbReference>
<protein>
    <submittedName>
        <fullName evidence="1">Uncharacterized protein</fullName>
    </submittedName>
</protein>
<gene>
    <name evidence="1" type="ORF">ZT1E4_G11307</name>
</gene>
<name>A0A2H1H872_ZYMTR</name>
<proteinExistence type="predicted"/>
<dbReference type="Proteomes" id="UP000245764">
    <property type="component" value="Chromosome 13"/>
</dbReference>
<dbReference type="AlphaFoldDB" id="A0A2H1H872"/>
<evidence type="ECO:0000313" key="2">
    <source>
        <dbReference type="Proteomes" id="UP000245764"/>
    </source>
</evidence>
<organism evidence="1 2">
    <name type="scientific">Zymoseptoria tritici ST99CH_1E4</name>
    <dbReference type="NCBI Taxonomy" id="1276532"/>
    <lineage>
        <taxon>Eukaryota</taxon>
        <taxon>Fungi</taxon>
        <taxon>Dikarya</taxon>
        <taxon>Ascomycota</taxon>
        <taxon>Pezizomycotina</taxon>
        <taxon>Dothideomycetes</taxon>
        <taxon>Dothideomycetidae</taxon>
        <taxon>Mycosphaerellales</taxon>
        <taxon>Mycosphaerellaceae</taxon>
        <taxon>Zymoseptoria</taxon>
    </lineage>
</organism>
<accession>A0A2H1H872</accession>
<dbReference type="PANTHER" id="PTHR33112">
    <property type="entry name" value="DOMAIN PROTEIN, PUTATIVE-RELATED"/>
    <property type="match status" value="1"/>
</dbReference>
<dbReference type="EMBL" id="LT854265">
    <property type="protein sequence ID" value="SMR61994.1"/>
    <property type="molecule type" value="Genomic_DNA"/>
</dbReference>
<dbReference type="PANTHER" id="PTHR33112:SF10">
    <property type="entry name" value="TOL"/>
    <property type="match status" value="1"/>
</dbReference>
<dbReference type="SUPFAM" id="SSF89796">
    <property type="entry name" value="CoA-transferase family III (CaiB/BaiF)"/>
    <property type="match status" value="1"/>
</dbReference>
<reference evidence="2" key="1">
    <citation type="submission" date="2017-05" db="EMBL/GenBank/DDBJ databases">
        <authorList>
            <person name="Song R."/>
            <person name="Chenine A.L."/>
            <person name="Ruprecht R.M."/>
        </authorList>
    </citation>
    <scope>NUCLEOTIDE SEQUENCE [LARGE SCALE GENOMIC DNA]</scope>
</reference>
<sequence length="394" mass="46119">MSVAIAGLARIFGVLLRFRPEDYIFGIWRPRLAHELMWRVIGRPWDDYQRTPGMEVPSWSWLSISGAKSTSRFNVNARGRGTDRLHVMDLDTIQAHGKSLRIRGKLCEAVFKRCGEPTFFDEEFDDEHHQRDFVFRVGEARFREIESCTLCWDEKSIEIFEEVQKKRLYLLHGRIYEEGRKYEDPADNILLILPDRLGGHDNVDIDQSCRASRYDCLILEPTGKDACFRRLGHVELGGPRESGKGAYKERRTWPEHNRHVLDRQFAVDDVPRHYYEEVDNDWNYTIWLRQSQSQVSVASLELSSSNTRRIITVHIYWKVNYRTHKTEDRENRRRYTSTPGFERYGRGKNWGVIGGLHKTADGYVRFHAFFPNHRAAALQVLDLLSSANREEVAA</sequence>
<evidence type="ECO:0000313" key="1">
    <source>
        <dbReference type="EMBL" id="SMR61994.1"/>
    </source>
</evidence>